<sequence length="74" mass="8560">MTNSKISSKSLESENWERRGIFSGARAGELAALYEELGYEVLVRLLDPSELADTPCRECFLLFPERFKVLYTRR</sequence>
<gene>
    <name evidence="1" type="ORF">A2Z21_04595</name>
</gene>
<name>A0A1F5UVB1_FRAXR</name>
<evidence type="ECO:0000313" key="1">
    <source>
        <dbReference type="EMBL" id="OGF55072.1"/>
    </source>
</evidence>
<organism evidence="1 2">
    <name type="scientific">Fraserbacteria sp. (strain RBG_16_55_9)</name>
    <dbReference type="NCBI Taxonomy" id="1817864"/>
    <lineage>
        <taxon>Bacteria</taxon>
        <taxon>Candidatus Fraseribacteriota</taxon>
    </lineage>
</organism>
<comment type="caution">
    <text evidence="1">The sequence shown here is derived from an EMBL/GenBank/DDBJ whole genome shotgun (WGS) entry which is preliminary data.</text>
</comment>
<proteinExistence type="predicted"/>
<dbReference type="STRING" id="1817864.A2Z21_04595"/>
<dbReference type="Proteomes" id="UP000179157">
    <property type="component" value="Unassembled WGS sequence"/>
</dbReference>
<protein>
    <submittedName>
        <fullName evidence="1">Uncharacterized protein</fullName>
    </submittedName>
</protein>
<dbReference type="AlphaFoldDB" id="A0A1F5UVB1"/>
<evidence type="ECO:0000313" key="2">
    <source>
        <dbReference type="Proteomes" id="UP000179157"/>
    </source>
</evidence>
<accession>A0A1F5UVB1</accession>
<reference evidence="1 2" key="1">
    <citation type="journal article" date="2016" name="Nat. Commun.">
        <title>Thousands of microbial genomes shed light on interconnected biogeochemical processes in an aquifer system.</title>
        <authorList>
            <person name="Anantharaman K."/>
            <person name="Brown C.T."/>
            <person name="Hug L.A."/>
            <person name="Sharon I."/>
            <person name="Castelle C.J."/>
            <person name="Probst A.J."/>
            <person name="Thomas B.C."/>
            <person name="Singh A."/>
            <person name="Wilkins M.J."/>
            <person name="Karaoz U."/>
            <person name="Brodie E.L."/>
            <person name="Williams K.H."/>
            <person name="Hubbard S.S."/>
            <person name="Banfield J.F."/>
        </authorList>
    </citation>
    <scope>NUCLEOTIDE SEQUENCE [LARGE SCALE GENOMIC DNA]</scope>
    <source>
        <strain evidence="2">RBG_16_55_9</strain>
    </source>
</reference>
<dbReference type="EMBL" id="MFGX01000064">
    <property type="protein sequence ID" value="OGF55072.1"/>
    <property type="molecule type" value="Genomic_DNA"/>
</dbReference>